<evidence type="ECO:0000259" key="3">
    <source>
        <dbReference type="Pfam" id="PF18701"/>
    </source>
</evidence>
<organism evidence="4 5">
    <name type="scientific">Galendromus occidentalis</name>
    <name type="common">western predatory mite</name>
    <dbReference type="NCBI Taxonomy" id="34638"/>
    <lineage>
        <taxon>Eukaryota</taxon>
        <taxon>Metazoa</taxon>
        <taxon>Ecdysozoa</taxon>
        <taxon>Arthropoda</taxon>
        <taxon>Chelicerata</taxon>
        <taxon>Arachnida</taxon>
        <taxon>Acari</taxon>
        <taxon>Parasitiformes</taxon>
        <taxon>Mesostigmata</taxon>
        <taxon>Gamasina</taxon>
        <taxon>Phytoseioidea</taxon>
        <taxon>Phytoseiidae</taxon>
        <taxon>Typhlodrominae</taxon>
        <taxon>Galendromus</taxon>
    </lineage>
</organism>
<evidence type="ECO:0000256" key="1">
    <source>
        <dbReference type="ARBA" id="ARBA00023125"/>
    </source>
</evidence>
<sequence>MLPSQGSRDRRELFMFSDASSRAYGIVAYIREQQGAAPPSVAFILSKSKIAPVKAFTIHRLELLGALLAARMTKKILGWLDFKIDAVNIFCDNSAVLGWVASNPERWKPFVANRIRKIHQLAGQARWHYVRSEENPADILSRGADISKRSIAELWFNGPQWLRQKNSVLQAKLKSDRTSHIHGDQTQLEHERKKYIATFHVALPADQANAKRIFFEDSFSCWLKAIRFWAFMLRLKAKAQSAKMRVQMGNKCTARPKTVLNLIDPEEMITARLELIKLIQKSYFTEGILSACRNIKPESILYQYSPSIDDNGLIRCKSRLECSSQLSDSQKSPIIPRPDCNLSFLMIRYIHEKKCFHFGGVSSILNILREEFLVIHARKLARRVISACATCNIFRCQAASLPTAPLPTFRVDTAPPFFYAGCDFAGPIKYKKDSGEKGKSYILLFTCAITRAFNLHLTENMSTVEVLGALQKWEFITPKAPWFGGFYERQVQSVKRPLRKALGTAVPHFRDLEVILSNIEAMINRRPLTAVAAETDNAEALCPADLLYGYKAKCFFPQHAARPIRAIDADKVVFSRRWNYQQKILNAFWKKYQGEYLGSRRSAHRRKPIAARPLKAGDTCLLEHSNSNRAYWPLCRVFLPSLNGADFFGHGLKARGRTLQLRFTRLERYAVDAATKVSMHKVTRTSIAELLTTDISRTVSLYCVVYDVGELQTYSCRDGKVRTKRSARLVDDTRRIVTINLWSDQAHALNEKEDTVVFIRNAALREYNGKRELSTISNTVVEKADDNESPLIESLLKWYKEEGDAAEYSELII</sequence>
<dbReference type="InterPro" id="IPR012340">
    <property type="entry name" value="NA-bd_OB-fold"/>
</dbReference>
<evidence type="ECO:0000313" key="5">
    <source>
        <dbReference type="RefSeq" id="XP_003740219.1"/>
    </source>
</evidence>
<dbReference type="SUPFAM" id="SSF50249">
    <property type="entry name" value="Nucleic acid-binding proteins"/>
    <property type="match status" value="1"/>
</dbReference>
<keyword evidence="1" id="KW-0238">DNA-binding</keyword>
<dbReference type="Proteomes" id="UP000694867">
    <property type="component" value="Unplaced"/>
</dbReference>
<dbReference type="RefSeq" id="XP_003740219.1">
    <property type="nucleotide sequence ID" value="XM_003740171.1"/>
</dbReference>
<dbReference type="InterPro" id="IPR036397">
    <property type="entry name" value="RNaseH_sf"/>
</dbReference>
<dbReference type="Gene3D" id="3.30.420.10">
    <property type="entry name" value="Ribonuclease H-like superfamily/Ribonuclease H"/>
    <property type="match status" value="2"/>
</dbReference>
<feature type="domain" description="Replication protein A OB" evidence="2">
    <location>
        <begin position="687"/>
        <end position="781"/>
    </location>
</feature>
<reference evidence="5" key="1">
    <citation type="submission" date="2025-08" db="UniProtKB">
        <authorList>
            <consortium name="RefSeq"/>
        </authorList>
    </citation>
    <scope>IDENTIFICATION</scope>
</reference>
<evidence type="ECO:0000313" key="4">
    <source>
        <dbReference type="Proteomes" id="UP000694867"/>
    </source>
</evidence>
<feature type="domain" description="DUF5641" evidence="3">
    <location>
        <begin position="576"/>
        <end position="638"/>
    </location>
</feature>
<dbReference type="KEGG" id="goe:100897820"/>
<dbReference type="PANTHER" id="PTHR47331">
    <property type="entry name" value="PHD-TYPE DOMAIN-CONTAINING PROTEIN"/>
    <property type="match status" value="1"/>
</dbReference>
<dbReference type="InterPro" id="IPR031657">
    <property type="entry name" value="REPA_OB_2"/>
</dbReference>
<name>A0AAJ6QMZ4_9ACAR</name>
<dbReference type="InterPro" id="IPR040676">
    <property type="entry name" value="DUF5641"/>
</dbReference>
<protein>
    <submittedName>
        <fullName evidence="5">Uncharacterized protein LOC100897820</fullName>
    </submittedName>
</protein>
<keyword evidence="4" id="KW-1185">Reference proteome</keyword>
<dbReference type="Pfam" id="PF05380">
    <property type="entry name" value="Peptidase_A17"/>
    <property type="match status" value="1"/>
</dbReference>
<evidence type="ECO:0000259" key="2">
    <source>
        <dbReference type="Pfam" id="PF16900"/>
    </source>
</evidence>
<dbReference type="PANTHER" id="PTHR47331:SF8">
    <property type="match status" value="1"/>
</dbReference>
<dbReference type="Gene3D" id="2.40.50.140">
    <property type="entry name" value="Nucleic acid-binding proteins"/>
    <property type="match status" value="1"/>
</dbReference>
<dbReference type="Pfam" id="PF16900">
    <property type="entry name" value="REPA_OB_2"/>
    <property type="match status" value="1"/>
</dbReference>
<dbReference type="AlphaFoldDB" id="A0AAJ6QMZ4"/>
<dbReference type="Pfam" id="PF18701">
    <property type="entry name" value="DUF5641"/>
    <property type="match status" value="1"/>
</dbReference>
<dbReference type="InterPro" id="IPR008042">
    <property type="entry name" value="Retrotrans_Pao"/>
</dbReference>
<dbReference type="GeneID" id="100897820"/>
<dbReference type="CDD" id="cd04475">
    <property type="entry name" value="RPA1_DBD_B"/>
    <property type="match status" value="1"/>
</dbReference>
<accession>A0AAJ6QMZ4</accession>
<dbReference type="SUPFAM" id="SSF53098">
    <property type="entry name" value="Ribonuclease H-like"/>
    <property type="match status" value="1"/>
</dbReference>
<gene>
    <name evidence="5" type="primary">LOC100897820</name>
</gene>
<proteinExistence type="predicted"/>
<dbReference type="GO" id="GO:0003677">
    <property type="term" value="F:DNA binding"/>
    <property type="evidence" value="ECO:0007669"/>
    <property type="project" value="UniProtKB-KW"/>
</dbReference>
<dbReference type="InterPro" id="IPR012337">
    <property type="entry name" value="RNaseH-like_sf"/>
</dbReference>